<gene>
    <name evidence="2" type="ORF">CANVERA_P2762</name>
</gene>
<sequence>MSLKKNIFTPLKLNILEIPLNSKPNPLIHFTPDQLKSLPWKDYLYLNEIPYGSNEEREIICYNVINLIYDEILNSPSLADGLFNGLKDETMKKYVIEALTEKFKGDKIKLSIFQFISRPNDIETRDLFFEIFKQIIWMNETNETRCDLLFNYFEKICKTSYVNSELFYSFVEFNKLIYNSQEPYKAMFLLNCMVEKFELLCQKSTSKSKINQSLSLIIKSVLKLVLKYHGSENGTQILKYMIKENFSIDFEVYAILLSSLRKEGNNEQFISVLNNLDLKSITHEQKMFLSNEILLLIKNKFPTSPKVFIGYIGALFNDGLEILNELRLLNLPSSDKITHYDNIQLANIDSNLTVPHLDSFGISNMYEHNIDSTKSFHEIALHINNTLEELDKIYNIIGYSNSETLSKKNEIFNIIQDTIVNFSTNLNRERNNIENECEWLRQQIQIILSMINDIKGDKNLNLIEKGLVFKNQSLYEDGYKEQILTRMTNQLQGECGDYDIHIDKDLSIERQYEYLMNNIPVLSLLQQRNKLNLIFLQVLKSFIKMFKQLNYVNLQYIELIEVIGYDNSLDPKLNMLPAKPDAIYHQEIIKEFESVTKTIKSSNHSYILASPIKNVSPKRNQAVDLDENFIQLRDLNYQLIKIIRGLKITKITPEFLLHVNSELEKGKSITEKRKQQVLKILENCFEFISLLNLNNDQILELQKSNSQEEAILDLETLEAIRNEPHQFGLNDDHINFLQVFQNLLKTTYEDKKAKWHELYNTCTLLWKKLGENSEYIENFLTRNNSISDLSILNFKMELNKLYIRRSEFIESFINDARIEIEKLWDRMYYSIEMRQDFEFFNYNPENDDDETNKEVVLNKHELELKRLKEEFNEKKPVFELYNELNDLLKDQQFLIESSKDSSRLLSKNSCKILLNEEKIRKKINKNLPKTIENLKNEVTKYNNLALSKNQKKLTINGEDFFEKVCFMSSELHKVKNISSSKVRADVKSPNKLRFTRPTSSPERKSPTKSFSRIQKEANIKKVIPKRQTIPSSKFNSSISIHESPIQASRMNSFRNKPPEVLLQPLNSPLKPLNHDKPLFQNSKQHTQNSFDKENMDSSLFDLSPIKLSKFQDEVSNVDTSTLIGDDYLNWRDEKIKQLNN</sequence>
<dbReference type="PANTHER" id="PTHR19321">
    <property type="entry name" value="PROTEIN REGULATOR OF CYTOKINESIS 1 PRC1-RELATED"/>
    <property type="match status" value="1"/>
</dbReference>
<feature type="region of interest" description="Disordered" evidence="1">
    <location>
        <begin position="991"/>
        <end position="1011"/>
    </location>
</feature>
<evidence type="ECO:0000256" key="1">
    <source>
        <dbReference type="SAM" id="MobiDB-lite"/>
    </source>
</evidence>
<dbReference type="OrthoDB" id="642895at2759"/>
<organism evidence="2 3">
    <name type="scientific">Candida verbasci</name>
    <dbReference type="NCBI Taxonomy" id="1227364"/>
    <lineage>
        <taxon>Eukaryota</taxon>
        <taxon>Fungi</taxon>
        <taxon>Dikarya</taxon>
        <taxon>Ascomycota</taxon>
        <taxon>Saccharomycotina</taxon>
        <taxon>Pichiomycetes</taxon>
        <taxon>Debaryomycetaceae</taxon>
        <taxon>Candida/Lodderomyces clade</taxon>
        <taxon>Candida</taxon>
    </lineage>
</organism>
<accession>A0A9W4TW55</accession>
<dbReference type="AlphaFoldDB" id="A0A9W4TW55"/>
<dbReference type="GO" id="GO:0008017">
    <property type="term" value="F:microtubule binding"/>
    <property type="evidence" value="ECO:0007669"/>
    <property type="project" value="InterPro"/>
</dbReference>
<proteinExistence type="predicted"/>
<dbReference type="Pfam" id="PF03999">
    <property type="entry name" value="MAP65_ASE1"/>
    <property type="match status" value="1"/>
</dbReference>
<keyword evidence="3" id="KW-1185">Reference proteome</keyword>
<dbReference type="GO" id="GO:0051256">
    <property type="term" value="P:mitotic spindle midzone assembly"/>
    <property type="evidence" value="ECO:0007669"/>
    <property type="project" value="TreeGrafter"/>
</dbReference>
<dbReference type="GO" id="GO:1990023">
    <property type="term" value="C:mitotic spindle midzone"/>
    <property type="evidence" value="ECO:0007669"/>
    <property type="project" value="TreeGrafter"/>
</dbReference>
<protein>
    <submittedName>
        <fullName evidence="2">Uncharacterized protein</fullName>
    </submittedName>
</protein>
<dbReference type="InterPro" id="IPR007145">
    <property type="entry name" value="MAP65_Ase1_PRC1"/>
</dbReference>
<dbReference type="EMBL" id="CANTUO010000002">
    <property type="protein sequence ID" value="CAI5758249.1"/>
    <property type="molecule type" value="Genomic_DNA"/>
</dbReference>
<dbReference type="Gene3D" id="1.20.58.1520">
    <property type="match status" value="1"/>
</dbReference>
<comment type="caution">
    <text evidence="2">The sequence shown here is derived from an EMBL/GenBank/DDBJ whole genome shotgun (WGS) entry which is preliminary data.</text>
</comment>
<dbReference type="PANTHER" id="PTHR19321:SF41">
    <property type="entry name" value="FASCETTO-RELATED"/>
    <property type="match status" value="1"/>
</dbReference>
<reference evidence="2" key="1">
    <citation type="submission" date="2022-12" db="EMBL/GenBank/DDBJ databases">
        <authorList>
            <person name="Brejova B."/>
        </authorList>
    </citation>
    <scope>NUCLEOTIDE SEQUENCE</scope>
</reference>
<dbReference type="Proteomes" id="UP001152885">
    <property type="component" value="Unassembled WGS sequence"/>
</dbReference>
<name>A0A9W4TW55_9ASCO</name>
<evidence type="ECO:0000313" key="3">
    <source>
        <dbReference type="Proteomes" id="UP001152885"/>
    </source>
</evidence>
<dbReference type="GO" id="GO:0005737">
    <property type="term" value="C:cytoplasm"/>
    <property type="evidence" value="ECO:0007669"/>
    <property type="project" value="TreeGrafter"/>
</dbReference>
<evidence type="ECO:0000313" key="2">
    <source>
        <dbReference type="EMBL" id="CAI5758249.1"/>
    </source>
</evidence>